<keyword evidence="4" id="KW-0496">Mitochondrion</keyword>
<dbReference type="InterPro" id="IPR013946">
    <property type="entry name" value="NCA2-like"/>
</dbReference>
<evidence type="ECO:0000256" key="1">
    <source>
        <dbReference type="ARBA" id="ARBA00004225"/>
    </source>
</evidence>
<evidence type="ECO:0000313" key="7">
    <source>
        <dbReference type="EMBL" id="CAD9703879.1"/>
    </source>
</evidence>
<sequence length="450" mass="51655">MDLNIQHVLDTTQTWRHKITRFANGGRAATKRDIVKAQLEWVIVLLVDEVKPLQRYQDYWKKKHAMRFDIASMLFTRLFLGEDIIKNQMDRLEKEIKLVYYFIGKAETILYQQNTQLALDFLNEILHLPKTATENERLDAIRAQPPGKSNMLVQKEDFLNAIPLWDRFNPATKTLLKFGCGFGLYILYTTKTRVSWRDDLDTYTKNVSGWLQSARGWFDEHVLTPLSAIINQMFVDKQNHTDLGLDRVAVEETRRTLQKMLDNYISDAHPDLLPLENPYSMDIISQDYADAISKPIKNGIFGDLLRLLFIQAEFGKVEMFKAKLDIDKLIAENRFNTQLVVLAPALMVLGAMYTGLTTLYYTLIDDSKSKSRRVNSTRKTLLHMTRVLAHIATCPEDALESEGQLTCLAFSLQKSFLDPSDLAACLARTGFDPTSRNQLCTNIIVLTCLE</sequence>
<evidence type="ECO:0000256" key="6">
    <source>
        <dbReference type="SAM" id="Phobius"/>
    </source>
</evidence>
<evidence type="ECO:0000256" key="4">
    <source>
        <dbReference type="ARBA" id="ARBA00023128"/>
    </source>
</evidence>
<accession>A0A7S2SLU8</accession>
<evidence type="ECO:0000256" key="2">
    <source>
        <dbReference type="ARBA" id="ARBA00022692"/>
    </source>
</evidence>
<keyword evidence="3 6" id="KW-1133">Transmembrane helix</keyword>
<dbReference type="PANTHER" id="PTHR28234:SF1">
    <property type="entry name" value="NUCLEAR CONTROL OF ATPASE PROTEIN 2"/>
    <property type="match status" value="1"/>
</dbReference>
<dbReference type="PANTHER" id="PTHR28234">
    <property type="entry name" value="NUCLEAR CONTROL OF ATPASE PROTEIN 2"/>
    <property type="match status" value="1"/>
</dbReference>
<dbReference type="Pfam" id="PF08637">
    <property type="entry name" value="NCA2"/>
    <property type="match status" value="1"/>
</dbReference>
<reference evidence="7" key="1">
    <citation type="submission" date="2021-01" db="EMBL/GenBank/DDBJ databases">
        <authorList>
            <person name="Corre E."/>
            <person name="Pelletier E."/>
            <person name="Niang G."/>
            <person name="Scheremetjew M."/>
            <person name="Finn R."/>
            <person name="Kale V."/>
            <person name="Holt S."/>
            <person name="Cochrane G."/>
            <person name="Meng A."/>
            <person name="Brown T."/>
            <person name="Cohen L."/>
        </authorList>
    </citation>
    <scope>NUCLEOTIDE SEQUENCE</scope>
    <source>
        <strain evidence="7">NY070348D</strain>
    </source>
</reference>
<proteinExistence type="predicted"/>
<evidence type="ECO:0000256" key="3">
    <source>
        <dbReference type="ARBA" id="ARBA00022989"/>
    </source>
</evidence>
<protein>
    <submittedName>
        <fullName evidence="7">Uncharacterized protein</fullName>
    </submittedName>
</protein>
<dbReference type="AlphaFoldDB" id="A0A7S2SLU8"/>
<dbReference type="GO" id="GO:0005741">
    <property type="term" value="C:mitochondrial outer membrane"/>
    <property type="evidence" value="ECO:0007669"/>
    <property type="project" value="TreeGrafter"/>
</dbReference>
<organism evidence="7">
    <name type="scientific">Mucochytrium quahogii</name>
    <dbReference type="NCBI Taxonomy" id="96639"/>
    <lineage>
        <taxon>Eukaryota</taxon>
        <taxon>Sar</taxon>
        <taxon>Stramenopiles</taxon>
        <taxon>Bigyra</taxon>
        <taxon>Labyrinthulomycetes</taxon>
        <taxon>Thraustochytrida</taxon>
        <taxon>Thraustochytriidae</taxon>
        <taxon>Mucochytrium</taxon>
    </lineage>
</organism>
<keyword evidence="2 6" id="KW-0812">Transmembrane</keyword>
<dbReference type="EMBL" id="HBHK01024518">
    <property type="protein sequence ID" value="CAD9703879.1"/>
    <property type="molecule type" value="Transcribed_RNA"/>
</dbReference>
<feature type="transmembrane region" description="Helical" evidence="6">
    <location>
        <begin position="339"/>
        <end position="363"/>
    </location>
</feature>
<comment type="subcellular location">
    <subcellularLocation>
        <location evidence="1">Mitochondrion membrane</location>
        <topology evidence="1">Multi-pass membrane protein</topology>
    </subcellularLocation>
</comment>
<name>A0A7S2SLU8_9STRA</name>
<keyword evidence="5 6" id="KW-0472">Membrane</keyword>
<evidence type="ECO:0000256" key="5">
    <source>
        <dbReference type="ARBA" id="ARBA00023136"/>
    </source>
</evidence>
<gene>
    <name evidence="7" type="ORF">QSP1433_LOCUS15457</name>
</gene>